<evidence type="ECO:0000313" key="3">
    <source>
        <dbReference type="Proteomes" id="UP001165430"/>
    </source>
</evidence>
<dbReference type="Pfam" id="PF07603">
    <property type="entry name" value="Lcl_C"/>
    <property type="match status" value="1"/>
</dbReference>
<keyword evidence="3" id="KW-1185">Reference proteome</keyword>
<dbReference type="EMBL" id="JAKZGO010000015">
    <property type="protein sequence ID" value="MCH7414939.1"/>
    <property type="molecule type" value="Genomic_DNA"/>
</dbReference>
<evidence type="ECO:0000259" key="1">
    <source>
        <dbReference type="Pfam" id="PF07603"/>
    </source>
</evidence>
<proteinExistence type="predicted"/>
<accession>A0ABS9VFJ1</accession>
<dbReference type="Proteomes" id="UP001165430">
    <property type="component" value="Unassembled WGS sequence"/>
</dbReference>
<evidence type="ECO:0000313" key="2">
    <source>
        <dbReference type="EMBL" id="MCH7414939.1"/>
    </source>
</evidence>
<feature type="domain" description="Lcl C-terminal" evidence="1">
    <location>
        <begin position="90"/>
        <end position="176"/>
    </location>
</feature>
<dbReference type="RefSeq" id="WP_241413757.1">
    <property type="nucleotide sequence ID" value="NZ_JAKZGO010000015.1"/>
</dbReference>
<comment type="caution">
    <text evidence="2">The sequence shown here is derived from an EMBL/GenBank/DDBJ whole genome shotgun (WGS) entry which is preliminary data.</text>
</comment>
<dbReference type="InterPro" id="IPR011460">
    <property type="entry name" value="Lcl_C"/>
</dbReference>
<gene>
    <name evidence="2" type="ORF">MM213_15670</name>
</gene>
<protein>
    <submittedName>
        <fullName evidence="2">DUF1566 domain-containing protein</fullName>
    </submittedName>
</protein>
<reference evidence="2" key="1">
    <citation type="submission" date="2022-03" db="EMBL/GenBank/DDBJ databases">
        <title>De novo assembled genomes of Belliella spp. (Cyclobacteriaceae) strains.</title>
        <authorList>
            <person name="Szabo A."/>
            <person name="Korponai K."/>
            <person name="Felfoldi T."/>
        </authorList>
    </citation>
    <scope>NUCLEOTIDE SEQUENCE</scope>
    <source>
        <strain evidence="2">DSM 111903</strain>
    </source>
</reference>
<name>A0ABS9VFJ1_9BACT</name>
<sequence>MNSIVKYVTIIMIALCFSCEEGNDFIQLGMEYQGGKVFYLDKSGKHGLIAAPEDFSVLAPWGCINRVAPGANFTHFGVGKNNTNVILEYCDGFNAARLCSELSVGGFEDWYLPSKDELEIMFQNRGHIGNMRNGVYEPYWSSSQYEPTLQAFILDFGNGLSFPQDKANLYWVRAIRSF</sequence>
<organism evidence="2 3">
    <name type="scientific">Belliella alkalica</name>
    <dbReference type="NCBI Taxonomy" id="1730871"/>
    <lineage>
        <taxon>Bacteria</taxon>
        <taxon>Pseudomonadati</taxon>
        <taxon>Bacteroidota</taxon>
        <taxon>Cytophagia</taxon>
        <taxon>Cytophagales</taxon>
        <taxon>Cyclobacteriaceae</taxon>
        <taxon>Belliella</taxon>
    </lineage>
</organism>